<keyword evidence="3" id="KW-1185">Reference proteome</keyword>
<evidence type="ECO:0000313" key="2">
    <source>
        <dbReference type="EMBL" id="MBB4154301.1"/>
    </source>
</evidence>
<gene>
    <name evidence="2" type="ORF">GGQ80_002214</name>
</gene>
<keyword evidence="1" id="KW-0472">Membrane</keyword>
<keyword evidence="1" id="KW-1133">Transmembrane helix</keyword>
<sequence>MDDPLRDALVIEVINLPAVDLVFEQSWAARAYLELILIVADWYAVVGRQYRVISARYLVELAAVAGATLLGFVISLSDPQTLRDCNACALNVRQEVMAHRDRRKSKNGSILAIGGSAMPHASRQGLSISHPG</sequence>
<feature type="transmembrane region" description="Helical" evidence="1">
    <location>
        <begin position="27"/>
        <end position="45"/>
    </location>
</feature>
<accession>A0A840FC62</accession>
<evidence type="ECO:0000256" key="1">
    <source>
        <dbReference type="SAM" id="Phobius"/>
    </source>
</evidence>
<keyword evidence="1" id="KW-0812">Transmembrane</keyword>
<proteinExistence type="predicted"/>
<dbReference type="AlphaFoldDB" id="A0A840FC62"/>
<comment type="caution">
    <text evidence="2">The sequence shown here is derived from an EMBL/GenBank/DDBJ whole genome shotgun (WGS) entry which is preliminary data.</text>
</comment>
<evidence type="ECO:0000313" key="3">
    <source>
        <dbReference type="Proteomes" id="UP000529795"/>
    </source>
</evidence>
<protein>
    <submittedName>
        <fullName evidence="2">Uncharacterized protein</fullName>
    </submittedName>
</protein>
<reference evidence="2 3" key="1">
    <citation type="submission" date="2020-08" db="EMBL/GenBank/DDBJ databases">
        <title>Genomic Encyclopedia of Type Strains, Phase IV (KMG-IV): sequencing the most valuable type-strain genomes for metagenomic binning, comparative biology and taxonomic classification.</title>
        <authorList>
            <person name="Goeker M."/>
        </authorList>
    </citation>
    <scope>NUCLEOTIDE SEQUENCE [LARGE SCALE GENOMIC DNA]</scope>
    <source>
        <strain evidence="2 3">YC6723</strain>
    </source>
</reference>
<dbReference type="EMBL" id="JACIEV010000006">
    <property type="protein sequence ID" value="MBB4154301.1"/>
    <property type="molecule type" value="Genomic_DNA"/>
</dbReference>
<organism evidence="2 3">
    <name type="scientific">Sphingomonas jinjuensis</name>
    <dbReference type="NCBI Taxonomy" id="535907"/>
    <lineage>
        <taxon>Bacteria</taxon>
        <taxon>Pseudomonadati</taxon>
        <taxon>Pseudomonadota</taxon>
        <taxon>Alphaproteobacteria</taxon>
        <taxon>Sphingomonadales</taxon>
        <taxon>Sphingomonadaceae</taxon>
        <taxon>Sphingomonas</taxon>
    </lineage>
</organism>
<feature type="transmembrane region" description="Helical" evidence="1">
    <location>
        <begin position="57"/>
        <end position="76"/>
    </location>
</feature>
<name>A0A840FC62_9SPHN</name>
<dbReference type="Proteomes" id="UP000529795">
    <property type="component" value="Unassembled WGS sequence"/>
</dbReference>